<dbReference type="InterPro" id="IPR036291">
    <property type="entry name" value="NAD(P)-bd_dom_sf"/>
</dbReference>
<evidence type="ECO:0000313" key="2">
    <source>
        <dbReference type="EMBL" id="QLB51682.1"/>
    </source>
</evidence>
<dbReference type="Pfam" id="PF13460">
    <property type="entry name" value="NAD_binding_10"/>
    <property type="match status" value="1"/>
</dbReference>
<dbReference type="EMBL" id="CP040556">
    <property type="protein sequence ID" value="QLB51682.1"/>
    <property type="molecule type" value="Genomic_DNA"/>
</dbReference>
<sequence>MKRVLVLGATGRTGNFVIKELSKYKSIQLIAGLRSQKDKERLPKINAAIETVVIDIDDVCSLREALTDSDIVVQAIRLRGDISENSLIQLDQRIHQAFNPSRKTHLVTVGGAGALKLEANQRFWENEYFPRQTLPRGIAHARLRDYLEKSFFNHTWTYLIPPPVYVAEGARTGSYNRYSSAQKEDFFLSKSISYADFALAIGNAVMEEWQGVYLIAEKE</sequence>
<dbReference type="PANTHER" id="PTHR43355">
    <property type="entry name" value="FLAVIN REDUCTASE (NADPH)"/>
    <property type="match status" value="1"/>
</dbReference>
<feature type="domain" description="NAD(P)-binding" evidence="1">
    <location>
        <begin position="8"/>
        <end position="204"/>
    </location>
</feature>
<dbReference type="InterPro" id="IPR016040">
    <property type="entry name" value="NAD(P)-bd_dom"/>
</dbReference>
<organism evidence="2 3">
    <name type="scientific">Streptococcus sanguinis</name>
    <dbReference type="NCBI Taxonomy" id="1305"/>
    <lineage>
        <taxon>Bacteria</taxon>
        <taxon>Bacillati</taxon>
        <taxon>Bacillota</taxon>
        <taxon>Bacilli</taxon>
        <taxon>Lactobacillales</taxon>
        <taxon>Streptococcaceae</taxon>
        <taxon>Streptococcus</taxon>
    </lineage>
</organism>
<gene>
    <name evidence="2" type="ORF">FFV08_02755</name>
</gene>
<dbReference type="Gene3D" id="3.40.50.720">
    <property type="entry name" value="NAD(P)-binding Rossmann-like Domain"/>
    <property type="match status" value="1"/>
</dbReference>
<protein>
    <submittedName>
        <fullName evidence="2">Saccharopine dehydrogenase</fullName>
    </submittedName>
</protein>
<proteinExistence type="predicted"/>
<dbReference type="InterPro" id="IPR051606">
    <property type="entry name" value="Polyketide_Oxido-like"/>
</dbReference>
<reference evidence="2 3" key="1">
    <citation type="submission" date="2019-05" db="EMBL/GenBank/DDBJ databases">
        <title>The organization of the Streptococcus sanguinis genomes.</title>
        <authorList>
            <person name="Wu C.H."/>
            <person name="Chen Y.Y.M."/>
            <person name="Wang H.Y."/>
        </authorList>
    </citation>
    <scope>NUCLEOTIDE SEQUENCE [LARGE SCALE GENOMIC DNA]</scope>
    <source>
        <strain evidence="2 3">CGMH010</strain>
    </source>
</reference>
<name>A0A7H8V5W7_STRSA</name>
<dbReference type="SUPFAM" id="SSF51735">
    <property type="entry name" value="NAD(P)-binding Rossmann-fold domains"/>
    <property type="match status" value="1"/>
</dbReference>
<dbReference type="PANTHER" id="PTHR43355:SF2">
    <property type="entry name" value="FLAVIN REDUCTASE (NADPH)"/>
    <property type="match status" value="1"/>
</dbReference>
<evidence type="ECO:0000313" key="3">
    <source>
        <dbReference type="Proteomes" id="UP000509410"/>
    </source>
</evidence>
<evidence type="ECO:0000259" key="1">
    <source>
        <dbReference type="Pfam" id="PF13460"/>
    </source>
</evidence>
<dbReference type="GO" id="GO:0016646">
    <property type="term" value="F:oxidoreductase activity, acting on the CH-NH group of donors, NAD or NADP as acceptor"/>
    <property type="evidence" value="ECO:0007669"/>
    <property type="project" value="TreeGrafter"/>
</dbReference>
<dbReference type="Proteomes" id="UP000509410">
    <property type="component" value="Chromosome"/>
</dbReference>
<dbReference type="AlphaFoldDB" id="A0A7H8V5W7"/>
<accession>A0A7H8V5W7</accession>